<dbReference type="AlphaFoldDB" id="A0A9P7A8X6"/>
<feature type="region of interest" description="Disordered" evidence="1">
    <location>
        <begin position="55"/>
        <end position="80"/>
    </location>
</feature>
<dbReference type="GeneID" id="64603871"/>
<dbReference type="Proteomes" id="UP000719766">
    <property type="component" value="Unassembled WGS sequence"/>
</dbReference>
<dbReference type="EMBL" id="JABBWE010000174">
    <property type="protein sequence ID" value="KAG1784288.1"/>
    <property type="molecule type" value="Genomic_DNA"/>
</dbReference>
<sequence length="143" mass="16117">QLSPHDSESASITPGGTYTIQTVSVGCKIYIRRPTPDGEEERLAEILSIRDKPVNSYTSAQRTNARGGVKEEEEDAPDKPEDKWEYFVHWDQFNKRLDEWVTGSRLILSRDLEWPRPKVLPGKKAGPGSLQKAPGKAPRSSHY</sequence>
<evidence type="ECO:0000259" key="2">
    <source>
        <dbReference type="Pfam" id="PF11717"/>
    </source>
</evidence>
<evidence type="ECO:0000256" key="1">
    <source>
        <dbReference type="SAM" id="MobiDB-lite"/>
    </source>
</evidence>
<organism evidence="3 4">
    <name type="scientific">Suillus plorans</name>
    <dbReference type="NCBI Taxonomy" id="116603"/>
    <lineage>
        <taxon>Eukaryota</taxon>
        <taxon>Fungi</taxon>
        <taxon>Dikarya</taxon>
        <taxon>Basidiomycota</taxon>
        <taxon>Agaricomycotina</taxon>
        <taxon>Agaricomycetes</taxon>
        <taxon>Agaricomycetidae</taxon>
        <taxon>Boletales</taxon>
        <taxon>Suillineae</taxon>
        <taxon>Suillaceae</taxon>
        <taxon>Suillus</taxon>
    </lineage>
</organism>
<reference evidence="3" key="1">
    <citation type="journal article" date="2020" name="New Phytol.">
        <title>Comparative genomics reveals dynamic genome evolution in host specialist ectomycorrhizal fungi.</title>
        <authorList>
            <person name="Lofgren L.A."/>
            <person name="Nguyen N.H."/>
            <person name="Vilgalys R."/>
            <person name="Ruytinx J."/>
            <person name="Liao H.L."/>
            <person name="Branco S."/>
            <person name="Kuo A."/>
            <person name="LaButti K."/>
            <person name="Lipzen A."/>
            <person name="Andreopoulos W."/>
            <person name="Pangilinan J."/>
            <person name="Riley R."/>
            <person name="Hundley H."/>
            <person name="Na H."/>
            <person name="Barry K."/>
            <person name="Grigoriev I.V."/>
            <person name="Stajich J.E."/>
            <person name="Kennedy P.G."/>
        </authorList>
    </citation>
    <scope>NUCLEOTIDE SEQUENCE</scope>
    <source>
        <strain evidence="3">S12</strain>
    </source>
</reference>
<dbReference type="RefSeq" id="XP_041151775.1">
    <property type="nucleotide sequence ID" value="XM_041310107.1"/>
</dbReference>
<feature type="region of interest" description="Disordered" evidence="1">
    <location>
        <begin position="116"/>
        <end position="143"/>
    </location>
</feature>
<feature type="non-terminal residue" evidence="3">
    <location>
        <position position="143"/>
    </location>
</feature>
<feature type="domain" description="Tudor-knot" evidence="2">
    <location>
        <begin position="24"/>
        <end position="107"/>
    </location>
</feature>
<dbReference type="Pfam" id="PF11717">
    <property type="entry name" value="Tudor-knot"/>
    <property type="match status" value="1"/>
</dbReference>
<name>A0A9P7A8X6_9AGAM</name>
<feature type="compositionally biased region" description="Polar residues" evidence="1">
    <location>
        <begin position="55"/>
        <end position="64"/>
    </location>
</feature>
<evidence type="ECO:0000313" key="4">
    <source>
        <dbReference type="Proteomes" id="UP000719766"/>
    </source>
</evidence>
<protein>
    <submittedName>
        <fullName evidence="3">Chromo domain-like protein</fullName>
    </submittedName>
</protein>
<dbReference type="Gene3D" id="2.30.30.140">
    <property type="match status" value="1"/>
</dbReference>
<evidence type="ECO:0000313" key="3">
    <source>
        <dbReference type="EMBL" id="KAG1784288.1"/>
    </source>
</evidence>
<dbReference type="InterPro" id="IPR025995">
    <property type="entry name" value="Tudor-knot"/>
</dbReference>
<keyword evidence="4" id="KW-1185">Reference proteome</keyword>
<dbReference type="OrthoDB" id="787137at2759"/>
<gene>
    <name evidence="3" type="ORF">HD556DRAFT_275899</name>
</gene>
<dbReference type="InterPro" id="IPR016197">
    <property type="entry name" value="Chromo-like_dom_sf"/>
</dbReference>
<accession>A0A9P7A8X6</accession>
<proteinExistence type="predicted"/>
<dbReference type="SUPFAM" id="SSF54160">
    <property type="entry name" value="Chromo domain-like"/>
    <property type="match status" value="1"/>
</dbReference>
<comment type="caution">
    <text evidence="3">The sequence shown here is derived from an EMBL/GenBank/DDBJ whole genome shotgun (WGS) entry which is preliminary data.</text>
</comment>